<evidence type="ECO:0000256" key="1">
    <source>
        <dbReference type="SAM" id="SignalP"/>
    </source>
</evidence>
<evidence type="ECO:0000313" key="5">
    <source>
        <dbReference type="WBParaSite" id="DME_0000624901-mRNA-1"/>
    </source>
</evidence>
<feature type="signal peptide" evidence="1">
    <location>
        <begin position="1"/>
        <end position="23"/>
    </location>
</feature>
<evidence type="ECO:0000313" key="4">
    <source>
        <dbReference type="Proteomes" id="UP000274756"/>
    </source>
</evidence>
<dbReference type="AlphaFoldDB" id="A0A0N4UFM6"/>
<reference evidence="2 4" key="2">
    <citation type="submission" date="2018-11" db="EMBL/GenBank/DDBJ databases">
        <authorList>
            <consortium name="Pathogen Informatics"/>
        </authorList>
    </citation>
    <scope>NUCLEOTIDE SEQUENCE [LARGE SCALE GENOMIC DNA]</scope>
</reference>
<dbReference type="Proteomes" id="UP000038040">
    <property type="component" value="Unplaced"/>
</dbReference>
<dbReference type="EMBL" id="UYYG01000014">
    <property type="protein sequence ID" value="VDN51173.1"/>
    <property type="molecule type" value="Genomic_DNA"/>
</dbReference>
<keyword evidence="1" id="KW-0732">Signal</keyword>
<dbReference type="WBParaSite" id="DME_0000624901-mRNA-1">
    <property type="protein sequence ID" value="DME_0000624901-mRNA-1"/>
    <property type="gene ID" value="DME_0000624901"/>
</dbReference>
<dbReference type="STRING" id="318479.A0A0N4UFM6"/>
<accession>A0A0N4UFM6</accession>
<gene>
    <name evidence="2" type="ORF">DME_LOCUS1146</name>
</gene>
<dbReference type="OrthoDB" id="10009287at2759"/>
<evidence type="ECO:0000313" key="3">
    <source>
        <dbReference type="Proteomes" id="UP000038040"/>
    </source>
</evidence>
<evidence type="ECO:0000313" key="2">
    <source>
        <dbReference type="EMBL" id="VDN51173.1"/>
    </source>
</evidence>
<protein>
    <submittedName>
        <fullName evidence="5">CC domain-containing protein</fullName>
    </submittedName>
</protein>
<keyword evidence="4" id="KW-1185">Reference proteome</keyword>
<organism evidence="3 5">
    <name type="scientific">Dracunculus medinensis</name>
    <name type="common">Guinea worm</name>
    <dbReference type="NCBI Taxonomy" id="318479"/>
    <lineage>
        <taxon>Eukaryota</taxon>
        <taxon>Metazoa</taxon>
        <taxon>Ecdysozoa</taxon>
        <taxon>Nematoda</taxon>
        <taxon>Chromadorea</taxon>
        <taxon>Rhabditida</taxon>
        <taxon>Spirurina</taxon>
        <taxon>Dracunculoidea</taxon>
        <taxon>Dracunculidae</taxon>
        <taxon>Dracunculus</taxon>
    </lineage>
</organism>
<feature type="chain" id="PRO_5041039201" evidence="1">
    <location>
        <begin position="24"/>
        <end position="188"/>
    </location>
</feature>
<sequence>MIPITAALLVSIPFAMFLVLSTSVEFKDMDGIPLNRELNGEVTLSRTKRQWGNCAPGCFPSCQSNFQCQRFFPQSFCRQSCCCPLTYVPVDLKTACDGGPAVGACTPTGLCGQGFMCNYRGLCCRCRSGNSSGPCINGFCPTGYSCNKFNFCCPVASGIVIGQCINGQCPERSTCGLGNLCYANIESG</sequence>
<reference evidence="5" key="1">
    <citation type="submission" date="2017-02" db="UniProtKB">
        <authorList>
            <consortium name="WormBaseParasite"/>
        </authorList>
    </citation>
    <scope>IDENTIFICATION</scope>
</reference>
<dbReference type="Proteomes" id="UP000274756">
    <property type="component" value="Unassembled WGS sequence"/>
</dbReference>
<proteinExistence type="predicted"/>
<name>A0A0N4UFM6_DRAME</name>